<gene>
    <name evidence="1" type="ORF">PBIL07802_LOCUS13392</name>
</gene>
<reference evidence="1" key="1">
    <citation type="submission" date="2021-01" db="EMBL/GenBank/DDBJ databases">
        <authorList>
            <person name="Corre E."/>
            <person name="Pelletier E."/>
            <person name="Niang G."/>
            <person name="Scheremetjew M."/>
            <person name="Finn R."/>
            <person name="Kale V."/>
            <person name="Holt S."/>
            <person name="Cochrane G."/>
            <person name="Meng A."/>
            <person name="Brown T."/>
            <person name="Cohen L."/>
        </authorList>
    </citation>
    <scope>NUCLEOTIDE SEQUENCE</scope>
    <source>
        <strain evidence="1">NIES-2562</strain>
    </source>
</reference>
<dbReference type="EMBL" id="HBIB01020718">
    <property type="protein sequence ID" value="CAE0251185.1"/>
    <property type="molecule type" value="Transcribed_RNA"/>
</dbReference>
<dbReference type="AlphaFoldDB" id="A0A7S3G627"/>
<name>A0A7S3G627_9EUKA</name>
<accession>A0A7S3G627</accession>
<proteinExistence type="predicted"/>
<evidence type="ECO:0000313" key="1">
    <source>
        <dbReference type="EMBL" id="CAE0251185.1"/>
    </source>
</evidence>
<protein>
    <submittedName>
        <fullName evidence="1">Uncharacterized protein</fullName>
    </submittedName>
</protein>
<sequence length="134" mass="15040">MGGCACRARYMWNTCLDCRNSFPPIHSSRSLCWGEREEGEEGEEDKSQRSVSVFVTSDERDVLVDGRMRSLCVLLTISSTLSLEDETYLAIIATNAHRCTTHVAKSNGATPVDCCVCQLVVSRNKRRIHQHKMS</sequence>
<organism evidence="1">
    <name type="scientific">Palpitomonas bilix</name>
    <dbReference type="NCBI Taxonomy" id="652834"/>
    <lineage>
        <taxon>Eukaryota</taxon>
        <taxon>Eukaryota incertae sedis</taxon>
    </lineage>
</organism>